<dbReference type="RefSeq" id="WP_062484915.1">
    <property type="nucleotide sequence ID" value="NZ_KQ960926.1"/>
</dbReference>
<dbReference type="AlphaFoldDB" id="A0A134CLA4"/>
<evidence type="ECO:0000313" key="2">
    <source>
        <dbReference type="EMBL" id="KXB93002.1"/>
    </source>
</evidence>
<evidence type="ECO:0000259" key="1">
    <source>
        <dbReference type="SMART" id="SM00507"/>
    </source>
</evidence>
<dbReference type="SMART" id="SM00507">
    <property type="entry name" value="HNHc"/>
    <property type="match status" value="1"/>
</dbReference>
<proteinExistence type="predicted"/>
<name>A0A134CLA4_9FIRM</name>
<dbReference type="EMBL" id="LSDT01000003">
    <property type="protein sequence ID" value="KXB93002.1"/>
    <property type="molecule type" value="Genomic_DNA"/>
</dbReference>
<sequence>MTTNLNNKIHDLYTIAGINHPTAPPKSEFSFTLPDYIFPPTSEIYIGNIPLTDIPSVMYENIEQMNQELLYTNYNQLILVHKKIQYTQNGKIPYPFYHTCACAALKKALDTDINNKFAISTRYDGSFLVVLRENGKETQEIRPHVLCHYYYKILDSKLNLTKKGYNEHNFDIFRFYKEECHHAFFSPKRFSQLSTMASSGNLTSKYPIAWAQTSLKLKELRNWTYERCNFHATTQEEKTFIEVHHKNKNCLDIRPDNLEVLCYICHNQEHPHRPKRKHQFTK</sequence>
<dbReference type="InterPro" id="IPR003615">
    <property type="entry name" value="HNH_nuc"/>
</dbReference>
<comment type="caution">
    <text evidence="2">The sequence shown here is derived from an EMBL/GenBank/DDBJ whole genome shotgun (WGS) entry which is preliminary data.</text>
</comment>
<keyword evidence="2" id="KW-0540">Nuclease</keyword>
<protein>
    <submittedName>
        <fullName evidence="2">HNH endonuclease domain protein</fullName>
    </submittedName>
</protein>
<gene>
    <name evidence="2" type="ORF">HMPREF3182_00139</name>
</gene>
<keyword evidence="2" id="KW-0378">Hydrolase</keyword>
<dbReference type="STRING" id="1588748.HMPREF3182_00139"/>
<accession>A0A134CLA4</accession>
<keyword evidence="3" id="KW-1185">Reference proteome</keyword>
<keyword evidence="2" id="KW-0255">Endonuclease</keyword>
<dbReference type="Proteomes" id="UP000070160">
    <property type="component" value="Unassembled WGS sequence"/>
</dbReference>
<evidence type="ECO:0000313" key="3">
    <source>
        <dbReference type="Proteomes" id="UP000070160"/>
    </source>
</evidence>
<dbReference type="PATRIC" id="fig|1588748.3.peg.133"/>
<feature type="domain" description="HNH nuclease" evidence="1">
    <location>
        <begin position="214"/>
        <end position="267"/>
    </location>
</feature>
<dbReference type="GO" id="GO:0004519">
    <property type="term" value="F:endonuclease activity"/>
    <property type="evidence" value="ECO:0007669"/>
    <property type="project" value="UniProtKB-KW"/>
</dbReference>
<organism evidence="2 3">
    <name type="scientific">Megasphaera hutchinsoni</name>
    <dbReference type="NCBI Taxonomy" id="1588748"/>
    <lineage>
        <taxon>Bacteria</taxon>
        <taxon>Bacillati</taxon>
        <taxon>Bacillota</taxon>
        <taxon>Negativicutes</taxon>
        <taxon>Veillonellales</taxon>
        <taxon>Veillonellaceae</taxon>
        <taxon>Megasphaera</taxon>
    </lineage>
</organism>
<reference evidence="3" key="1">
    <citation type="submission" date="2016-01" db="EMBL/GenBank/DDBJ databases">
        <authorList>
            <person name="Mitreva M."/>
            <person name="Pepin K.H."/>
            <person name="Mihindukulasuriya K.A."/>
            <person name="Fulton R."/>
            <person name="Fronick C."/>
            <person name="O'Laughlin M."/>
            <person name="Miner T."/>
            <person name="Herter B."/>
            <person name="Rosa B.A."/>
            <person name="Cordes M."/>
            <person name="Tomlinson C."/>
            <person name="Wollam A."/>
            <person name="Palsikar V.B."/>
            <person name="Mardis E.R."/>
            <person name="Wilson R.K."/>
        </authorList>
    </citation>
    <scope>NUCLEOTIDE SEQUENCE [LARGE SCALE GENOMIC DNA]</scope>
    <source>
        <strain evidence="3">KA00182</strain>
    </source>
</reference>